<feature type="coiled-coil region" evidence="1">
    <location>
        <begin position="131"/>
        <end position="158"/>
    </location>
</feature>
<keyword evidence="3" id="KW-1185">Reference proteome</keyword>
<evidence type="ECO:0008006" key="4">
    <source>
        <dbReference type="Google" id="ProtNLM"/>
    </source>
</evidence>
<evidence type="ECO:0000313" key="3">
    <source>
        <dbReference type="Proteomes" id="UP001190700"/>
    </source>
</evidence>
<dbReference type="SUPFAM" id="SSF53098">
    <property type="entry name" value="Ribonuclease H-like"/>
    <property type="match status" value="1"/>
</dbReference>
<protein>
    <recommendedName>
        <fullName evidence="4">HAT C-terminal dimerisation domain-containing protein</fullName>
    </recommendedName>
</protein>
<organism evidence="2 3">
    <name type="scientific">Cymbomonas tetramitiformis</name>
    <dbReference type="NCBI Taxonomy" id="36881"/>
    <lineage>
        <taxon>Eukaryota</taxon>
        <taxon>Viridiplantae</taxon>
        <taxon>Chlorophyta</taxon>
        <taxon>Pyramimonadophyceae</taxon>
        <taxon>Pyramimonadales</taxon>
        <taxon>Pyramimonadaceae</taxon>
        <taxon>Cymbomonas</taxon>
    </lineage>
</organism>
<keyword evidence="1" id="KW-0175">Coiled coil</keyword>
<name>A0AAE0L647_9CHLO</name>
<accession>A0AAE0L647</accession>
<evidence type="ECO:0000256" key="1">
    <source>
        <dbReference type="SAM" id="Coils"/>
    </source>
</evidence>
<reference evidence="2 3" key="1">
    <citation type="journal article" date="2015" name="Genome Biol. Evol.">
        <title>Comparative Genomics of a Bacterivorous Green Alga Reveals Evolutionary Causalities and Consequences of Phago-Mixotrophic Mode of Nutrition.</title>
        <authorList>
            <person name="Burns J.A."/>
            <person name="Paasch A."/>
            <person name="Narechania A."/>
            <person name="Kim E."/>
        </authorList>
    </citation>
    <scope>NUCLEOTIDE SEQUENCE [LARGE SCALE GENOMIC DNA]</scope>
    <source>
        <strain evidence="2 3">PLY_AMNH</strain>
    </source>
</reference>
<gene>
    <name evidence="2" type="ORF">CYMTET_18233</name>
</gene>
<dbReference type="InterPro" id="IPR012337">
    <property type="entry name" value="RNaseH-like_sf"/>
</dbReference>
<dbReference type="EMBL" id="LGRX02008427">
    <property type="protein sequence ID" value="KAK3273528.1"/>
    <property type="molecule type" value="Genomic_DNA"/>
</dbReference>
<comment type="caution">
    <text evidence="2">The sequence shown here is derived from an EMBL/GenBank/DDBJ whole genome shotgun (WGS) entry which is preliminary data.</text>
</comment>
<proteinExistence type="predicted"/>
<dbReference type="Proteomes" id="UP001190700">
    <property type="component" value="Unassembled WGS sequence"/>
</dbReference>
<dbReference type="AlphaFoldDB" id="A0AAE0L647"/>
<sequence>MIGKLARVAKASTPLKYEGKPVQITNLDVMEARATMYNSITKRYFTAMMECKVEDFSVATVLDPRYKNFKFKGANDWLKGKLARETAVKWTRKAWEADWKPKKVQVSSGAVPPSKITKSAATITVASFLADSDDEEEAEEATTAVDELKDELTSYLELPDVPLSIDLQFWWKEHRKDFPHLAKMADSF</sequence>
<evidence type="ECO:0000313" key="2">
    <source>
        <dbReference type="EMBL" id="KAK3273528.1"/>
    </source>
</evidence>